<keyword evidence="1" id="KW-0472">Membrane</keyword>
<dbReference type="Proteomes" id="UP001385951">
    <property type="component" value="Unassembled WGS sequence"/>
</dbReference>
<evidence type="ECO:0000313" key="3">
    <source>
        <dbReference type="EMBL" id="KAK7688189.1"/>
    </source>
</evidence>
<feature type="transmembrane region" description="Helical" evidence="1">
    <location>
        <begin position="51"/>
        <end position="72"/>
    </location>
</feature>
<evidence type="ECO:0000313" key="2">
    <source>
        <dbReference type="EMBL" id="KAK7676300.1"/>
    </source>
</evidence>
<sequence>MQPVYAALAGSAHDDDVNDPEFNPLVRFQMDEASRRFDHSATKHVSKRMLMMVYILCSLTTLVLFINVVFAIRDVRHHKVKIGTLARPGIFDTGTVSTM</sequence>
<dbReference type="AlphaFoldDB" id="A0AAW0FI55"/>
<reference evidence="2 4" key="1">
    <citation type="submission" date="2022-09" db="EMBL/GenBank/DDBJ databases">
        <authorList>
            <person name="Palmer J.M."/>
        </authorList>
    </citation>
    <scope>NUCLEOTIDE SEQUENCE [LARGE SCALE GENOMIC DNA]</scope>
    <source>
        <strain evidence="2 4">DSM 7382</strain>
    </source>
</reference>
<accession>A0AAW0FI55</accession>
<name>A0AAW0FI55_9APHY</name>
<dbReference type="EMBL" id="JASBNA010000124">
    <property type="protein sequence ID" value="KAK7676300.1"/>
    <property type="molecule type" value="Genomic_DNA"/>
</dbReference>
<keyword evidence="1" id="KW-1133">Transmembrane helix</keyword>
<evidence type="ECO:0000313" key="4">
    <source>
        <dbReference type="Proteomes" id="UP001385951"/>
    </source>
</evidence>
<proteinExistence type="predicted"/>
<gene>
    <name evidence="3" type="ORF">QCA50_008559</name>
    <name evidence="2" type="ORF">QCA50_020754</name>
</gene>
<protein>
    <submittedName>
        <fullName evidence="2">Uncharacterized protein</fullName>
    </submittedName>
</protein>
<comment type="caution">
    <text evidence="2">The sequence shown here is derived from an EMBL/GenBank/DDBJ whole genome shotgun (WGS) entry which is preliminary data.</text>
</comment>
<keyword evidence="4" id="KW-1185">Reference proteome</keyword>
<keyword evidence="1" id="KW-0812">Transmembrane</keyword>
<dbReference type="EMBL" id="JASBNA010000011">
    <property type="protein sequence ID" value="KAK7688189.1"/>
    <property type="molecule type" value="Genomic_DNA"/>
</dbReference>
<evidence type="ECO:0000256" key="1">
    <source>
        <dbReference type="SAM" id="Phobius"/>
    </source>
</evidence>
<organism evidence="2 4">
    <name type="scientific">Cerrena zonata</name>
    <dbReference type="NCBI Taxonomy" id="2478898"/>
    <lineage>
        <taxon>Eukaryota</taxon>
        <taxon>Fungi</taxon>
        <taxon>Dikarya</taxon>
        <taxon>Basidiomycota</taxon>
        <taxon>Agaricomycotina</taxon>
        <taxon>Agaricomycetes</taxon>
        <taxon>Polyporales</taxon>
        <taxon>Cerrenaceae</taxon>
        <taxon>Cerrena</taxon>
    </lineage>
</organism>